<accession>A0A146K0Y0</accession>
<dbReference type="EMBL" id="GDID01007220">
    <property type="protein sequence ID" value="JAP89386.1"/>
    <property type="molecule type" value="Transcribed_RNA"/>
</dbReference>
<dbReference type="AlphaFoldDB" id="A0A146K0Y0"/>
<reference evidence="1" key="1">
    <citation type="submission" date="2015-07" db="EMBL/GenBank/DDBJ databases">
        <title>Adaptation to a free-living lifestyle via gene acquisitions in the diplomonad Trepomonas sp. PC1.</title>
        <authorList>
            <person name="Xu F."/>
            <person name="Jerlstrom-Hultqvist J."/>
            <person name="Kolisko M."/>
            <person name="Simpson A.G.B."/>
            <person name="Roger A.J."/>
            <person name="Svard S.G."/>
            <person name="Andersson J.O."/>
        </authorList>
    </citation>
    <scope>NUCLEOTIDE SEQUENCE</scope>
    <source>
        <strain evidence="1">PC1</strain>
    </source>
</reference>
<evidence type="ECO:0000313" key="1">
    <source>
        <dbReference type="EMBL" id="JAP89386.1"/>
    </source>
</evidence>
<sequence length="403" mass="44989">RCLQNLMLEMPDNEDSQFIRAWKSDEKSNSELLSSETLPQMVSQPYVSVFQPLFKKISQHSCVASCGQSVAYCAFNSKVIQFRQFANDQTFKQSIDLEHFTSLKEHQGVTALAFATPTLLLAASMQSVFVVPITPKIHSMAQVMFLSNATKNLRFDQKRTPANEVLDRFSMRQVVTKIACNKRLCAVAFEHKVYVVSLQTLQTIQILEFAQNINCLDVNEGDFLAVGLTKSLEVKNLATGQAFSFAVEKPVQSIQFQKFSQQVQKQSQNKMSASKSSFLQQSLLEQIQLKKASNNLKENSLVFCLQNDITAFLLNCDSAKLQKAFEFSPILINEQQFGGKLLEMKFQDGLLLSKFQNNCVLGMLFEGNYCTIGCVNACGEDSQVAVAGVVTVVDQGIARVWGV</sequence>
<organism evidence="1">
    <name type="scientific">Trepomonas sp. PC1</name>
    <dbReference type="NCBI Taxonomy" id="1076344"/>
    <lineage>
        <taxon>Eukaryota</taxon>
        <taxon>Metamonada</taxon>
        <taxon>Diplomonadida</taxon>
        <taxon>Hexamitidae</taxon>
        <taxon>Hexamitinae</taxon>
        <taxon>Trepomonas</taxon>
    </lineage>
</organism>
<dbReference type="SUPFAM" id="SSF50978">
    <property type="entry name" value="WD40 repeat-like"/>
    <property type="match status" value="1"/>
</dbReference>
<proteinExistence type="predicted"/>
<feature type="non-terminal residue" evidence="1">
    <location>
        <position position="1"/>
    </location>
</feature>
<name>A0A146K0Y0_9EUKA</name>
<gene>
    <name evidence="1" type="ORF">TPC1_31119</name>
</gene>
<dbReference type="InterPro" id="IPR036322">
    <property type="entry name" value="WD40_repeat_dom_sf"/>
</dbReference>
<protein>
    <submittedName>
        <fullName evidence="1">Uncharacterized protein</fullName>
    </submittedName>
</protein>